<comment type="similarity">
    <text evidence="2">Belongs to the UPF0126 family.</text>
</comment>
<evidence type="ECO:0000256" key="4">
    <source>
        <dbReference type="ARBA" id="ARBA00022692"/>
    </source>
</evidence>
<dbReference type="EMBL" id="JASATX010000001">
    <property type="protein sequence ID" value="MDI2097412.1"/>
    <property type="molecule type" value="Genomic_DNA"/>
</dbReference>
<evidence type="ECO:0000256" key="5">
    <source>
        <dbReference type="ARBA" id="ARBA00022989"/>
    </source>
</evidence>
<dbReference type="PANTHER" id="PTHR30506:SF3">
    <property type="entry name" value="UPF0126 INNER MEMBRANE PROTEIN YADS-RELATED"/>
    <property type="match status" value="1"/>
</dbReference>
<dbReference type="Proteomes" id="UP001321506">
    <property type="component" value="Unassembled WGS sequence"/>
</dbReference>
<feature type="domain" description="Glycine transporter" evidence="9">
    <location>
        <begin position="97"/>
        <end position="170"/>
    </location>
</feature>
<organism evidence="10 11">
    <name type="scientific">Ruicaihuangia caeni</name>
    <dbReference type="NCBI Taxonomy" id="3042517"/>
    <lineage>
        <taxon>Bacteria</taxon>
        <taxon>Bacillati</taxon>
        <taxon>Actinomycetota</taxon>
        <taxon>Actinomycetes</taxon>
        <taxon>Micrococcales</taxon>
        <taxon>Microbacteriaceae</taxon>
        <taxon>Ruicaihuangia</taxon>
    </lineage>
</organism>
<feature type="region of interest" description="Disordered" evidence="7">
    <location>
        <begin position="217"/>
        <end position="244"/>
    </location>
</feature>
<evidence type="ECO:0000256" key="1">
    <source>
        <dbReference type="ARBA" id="ARBA00004651"/>
    </source>
</evidence>
<keyword evidence="5 8" id="KW-1133">Transmembrane helix</keyword>
<keyword evidence="6 8" id="KW-0472">Membrane</keyword>
<dbReference type="GO" id="GO:0005886">
    <property type="term" value="C:plasma membrane"/>
    <property type="evidence" value="ECO:0007669"/>
    <property type="project" value="UniProtKB-SubCell"/>
</dbReference>
<evidence type="ECO:0000256" key="6">
    <source>
        <dbReference type="ARBA" id="ARBA00023136"/>
    </source>
</evidence>
<evidence type="ECO:0000256" key="7">
    <source>
        <dbReference type="SAM" id="MobiDB-lite"/>
    </source>
</evidence>
<protein>
    <submittedName>
        <fullName evidence="10">Trimeric intracellular cation channel family protein</fullName>
    </submittedName>
</protein>
<feature type="transmembrane region" description="Helical" evidence="8">
    <location>
        <begin position="154"/>
        <end position="171"/>
    </location>
</feature>
<feature type="transmembrane region" description="Helical" evidence="8">
    <location>
        <begin position="68"/>
        <end position="84"/>
    </location>
</feature>
<feature type="transmembrane region" description="Helical" evidence="8">
    <location>
        <begin position="96"/>
        <end position="115"/>
    </location>
</feature>
<feature type="domain" description="Glycine transporter" evidence="9">
    <location>
        <begin position="11"/>
        <end position="84"/>
    </location>
</feature>
<feature type="compositionally biased region" description="Basic residues" evidence="7">
    <location>
        <begin position="217"/>
        <end position="228"/>
    </location>
</feature>
<name>A0AAW6T8F0_9MICO</name>
<gene>
    <name evidence="10" type="ORF">QF206_00320</name>
</gene>
<evidence type="ECO:0000256" key="2">
    <source>
        <dbReference type="ARBA" id="ARBA00008193"/>
    </source>
</evidence>
<keyword evidence="3" id="KW-1003">Cell membrane</keyword>
<feature type="transmembrane region" description="Helical" evidence="8">
    <location>
        <begin position="177"/>
        <end position="194"/>
    </location>
</feature>
<accession>A0AAW6T8F0</accession>
<evidence type="ECO:0000313" key="11">
    <source>
        <dbReference type="Proteomes" id="UP001321506"/>
    </source>
</evidence>
<comment type="caution">
    <text evidence="10">The sequence shown here is derived from an EMBL/GenBank/DDBJ whole genome shotgun (WGS) entry which is preliminary data.</text>
</comment>
<dbReference type="Pfam" id="PF03458">
    <property type="entry name" value="Gly_transporter"/>
    <property type="match status" value="2"/>
</dbReference>
<reference evidence="10 11" key="1">
    <citation type="submission" date="2023-04" db="EMBL/GenBank/DDBJ databases">
        <title>Klugiella caeni sp. nov. isolated from the sludge of biochemical tank.</title>
        <authorList>
            <person name="Geng K."/>
        </authorList>
    </citation>
    <scope>NUCLEOTIDE SEQUENCE [LARGE SCALE GENOMIC DNA]</scope>
    <source>
        <strain evidence="10 11">YN-L-19</strain>
    </source>
</reference>
<proteinExistence type="inferred from homology"/>
<dbReference type="PANTHER" id="PTHR30506">
    <property type="entry name" value="INNER MEMBRANE PROTEIN"/>
    <property type="match status" value="1"/>
</dbReference>
<dbReference type="RefSeq" id="WP_281487210.1">
    <property type="nucleotide sequence ID" value="NZ_JASATX010000001.1"/>
</dbReference>
<feature type="transmembrane region" description="Helical" evidence="8">
    <location>
        <begin position="121"/>
        <end position="142"/>
    </location>
</feature>
<dbReference type="InterPro" id="IPR005115">
    <property type="entry name" value="Gly_transporter"/>
</dbReference>
<evidence type="ECO:0000259" key="9">
    <source>
        <dbReference type="Pfam" id="PF03458"/>
    </source>
</evidence>
<evidence type="ECO:0000256" key="8">
    <source>
        <dbReference type="SAM" id="Phobius"/>
    </source>
</evidence>
<keyword evidence="11" id="KW-1185">Reference proteome</keyword>
<keyword evidence="4 8" id="KW-0812">Transmembrane</keyword>
<evidence type="ECO:0000256" key="3">
    <source>
        <dbReference type="ARBA" id="ARBA00022475"/>
    </source>
</evidence>
<evidence type="ECO:0000313" key="10">
    <source>
        <dbReference type="EMBL" id="MDI2097412.1"/>
    </source>
</evidence>
<feature type="transmembrane region" description="Helical" evidence="8">
    <location>
        <begin position="6"/>
        <end position="28"/>
    </location>
</feature>
<sequence length="244" mass="25236">MDDTVVAALRVLDLIGVFANAMLGAVIARSARLDPLGSATLAVMSGLGGGMIRDVLLQHGPPVALTDYAYVPTALAAAFVVYLVKIEGPIWDRVWPYIDALALGCWAAAGAQKALAVGLGWLPAVLLGAVTAVGGGFTRDVVLRRVPTILGGNTLYATCALLAGAVMVVFFELGMPVVGSVVATLVGGALCLLARWQQWTLPQSDEWSALGAARARLARSSRSRGSRRRGTEDEGDGGAAVPRG</sequence>
<comment type="subcellular location">
    <subcellularLocation>
        <location evidence="1">Cell membrane</location>
        <topology evidence="1">Multi-pass membrane protein</topology>
    </subcellularLocation>
</comment>
<dbReference type="AlphaFoldDB" id="A0AAW6T8F0"/>